<dbReference type="AlphaFoldDB" id="A0A9Q1F6X4"/>
<dbReference type="EMBL" id="JAINUF010000008">
    <property type="protein sequence ID" value="KAJ8352243.1"/>
    <property type="molecule type" value="Genomic_DNA"/>
</dbReference>
<organism evidence="2 3">
    <name type="scientific">Synaphobranchus kaupii</name>
    <name type="common">Kaup's arrowtooth eel</name>
    <dbReference type="NCBI Taxonomy" id="118154"/>
    <lineage>
        <taxon>Eukaryota</taxon>
        <taxon>Metazoa</taxon>
        <taxon>Chordata</taxon>
        <taxon>Craniata</taxon>
        <taxon>Vertebrata</taxon>
        <taxon>Euteleostomi</taxon>
        <taxon>Actinopterygii</taxon>
        <taxon>Neopterygii</taxon>
        <taxon>Teleostei</taxon>
        <taxon>Anguilliformes</taxon>
        <taxon>Synaphobranchidae</taxon>
        <taxon>Synaphobranchus</taxon>
    </lineage>
</organism>
<feature type="region of interest" description="Disordered" evidence="1">
    <location>
        <begin position="1"/>
        <end position="43"/>
    </location>
</feature>
<dbReference type="OrthoDB" id="21449at2759"/>
<evidence type="ECO:0000256" key="1">
    <source>
        <dbReference type="SAM" id="MobiDB-lite"/>
    </source>
</evidence>
<sequence>MDGDLQGPGLLRRLPEPYRGRPTPTAAPEQYRAEPPRGPACQGRLDAVGRVQLPGIKKRAFEKVISSDERGESLTRLDDESKKASAPFQPGRNPCPLVRFTSGMRARGKGIPHVRYRLTSITATFQRPLPFLQPFGRRGLL</sequence>
<accession>A0A9Q1F6X4</accession>
<name>A0A9Q1F6X4_SYNKA</name>
<comment type="caution">
    <text evidence="2">The sequence shown here is derived from an EMBL/GenBank/DDBJ whole genome shotgun (WGS) entry which is preliminary data.</text>
</comment>
<dbReference type="Proteomes" id="UP001152622">
    <property type="component" value="Chromosome 8"/>
</dbReference>
<evidence type="ECO:0000313" key="3">
    <source>
        <dbReference type="Proteomes" id="UP001152622"/>
    </source>
</evidence>
<feature type="region of interest" description="Disordered" evidence="1">
    <location>
        <begin position="67"/>
        <end position="97"/>
    </location>
</feature>
<reference evidence="2" key="1">
    <citation type="journal article" date="2023" name="Science">
        <title>Genome structures resolve the early diversification of teleost fishes.</title>
        <authorList>
            <person name="Parey E."/>
            <person name="Louis A."/>
            <person name="Montfort J."/>
            <person name="Bouchez O."/>
            <person name="Roques C."/>
            <person name="Iampietro C."/>
            <person name="Lluch J."/>
            <person name="Castinel A."/>
            <person name="Donnadieu C."/>
            <person name="Desvignes T."/>
            <person name="Floi Bucao C."/>
            <person name="Jouanno E."/>
            <person name="Wen M."/>
            <person name="Mejri S."/>
            <person name="Dirks R."/>
            <person name="Jansen H."/>
            <person name="Henkel C."/>
            <person name="Chen W.J."/>
            <person name="Zahm M."/>
            <person name="Cabau C."/>
            <person name="Klopp C."/>
            <person name="Thompson A.W."/>
            <person name="Robinson-Rechavi M."/>
            <person name="Braasch I."/>
            <person name="Lecointre G."/>
            <person name="Bobe J."/>
            <person name="Postlethwait J.H."/>
            <person name="Berthelot C."/>
            <person name="Roest Crollius H."/>
            <person name="Guiguen Y."/>
        </authorList>
    </citation>
    <scope>NUCLEOTIDE SEQUENCE</scope>
    <source>
        <strain evidence="2">WJC10195</strain>
    </source>
</reference>
<protein>
    <submittedName>
        <fullName evidence="2">Uncharacterized protein</fullName>
    </submittedName>
</protein>
<proteinExistence type="predicted"/>
<gene>
    <name evidence="2" type="ORF">SKAU_G00237190</name>
</gene>
<keyword evidence="3" id="KW-1185">Reference proteome</keyword>
<evidence type="ECO:0000313" key="2">
    <source>
        <dbReference type="EMBL" id="KAJ8352243.1"/>
    </source>
</evidence>
<feature type="compositionally biased region" description="Basic and acidic residues" evidence="1">
    <location>
        <begin position="67"/>
        <end position="83"/>
    </location>
</feature>